<protein>
    <submittedName>
        <fullName evidence="3">PTS fructose transporter subunit IIA</fullName>
    </submittedName>
</protein>
<name>A0ABT7NGB9_9BURK</name>
<evidence type="ECO:0000256" key="1">
    <source>
        <dbReference type="ARBA" id="ARBA00022679"/>
    </source>
</evidence>
<dbReference type="Pfam" id="PF03610">
    <property type="entry name" value="EIIA-man"/>
    <property type="match status" value="1"/>
</dbReference>
<comment type="caution">
    <text evidence="3">The sequence shown here is derived from an EMBL/GenBank/DDBJ whole genome shotgun (WGS) entry which is preliminary data.</text>
</comment>
<sequence length="152" mass="16379">MNSILLIAHAPLAHALRLCALHVFPDSEQDVVGIDVQPNVSPEETLGAARIALTQLLSRAPSSKVLVLADVFGATPCNVAQKLVDGQRSRLVAGVNLPMLLRAMTYRHESLEAQVQRAIAGGTSGVMQVAVAAPQNQARRKYSEQDIRDHQQ</sequence>
<dbReference type="InterPro" id="IPR051471">
    <property type="entry name" value="Bacterial_PTS_sugar_comp"/>
</dbReference>
<dbReference type="Gene3D" id="3.40.50.510">
    <property type="entry name" value="Phosphotransferase system, mannose-type IIA component"/>
    <property type="match status" value="1"/>
</dbReference>
<dbReference type="InterPro" id="IPR004701">
    <property type="entry name" value="PTS_EIIA_man-typ"/>
</dbReference>
<keyword evidence="4" id="KW-1185">Reference proteome</keyword>
<reference evidence="3" key="1">
    <citation type="submission" date="2023-06" db="EMBL/GenBank/DDBJ databases">
        <authorList>
            <person name="Jiang Y."/>
            <person name="Liu Q."/>
        </authorList>
    </citation>
    <scope>NUCLEOTIDE SEQUENCE</scope>
    <source>
        <strain evidence="3">CGMCC 1.12089</strain>
    </source>
</reference>
<dbReference type="SUPFAM" id="SSF53062">
    <property type="entry name" value="PTS system fructose IIA component-like"/>
    <property type="match status" value="1"/>
</dbReference>
<organism evidence="3 4">
    <name type="scientific">Variovorax dokdonensis</name>
    <dbReference type="NCBI Taxonomy" id="344883"/>
    <lineage>
        <taxon>Bacteria</taxon>
        <taxon>Pseudomonadati</taxon>
        <taxon>Pseudomonadota</taxon>
        <taxon>Betaproteobacteria</taxon>
        <taxon>Burkholderiales</taxon>
        <taxon>Comamonadaceae</taxon>
        <taxon>Variovorax</taxon>
    </lineage>
</organism>
<dbReference type="RefSeq" id="WP_286661999.1">
    <property type="nucleotide sequence ID" value="NZ_JASZYV010000005.1"/>
</dbReference>
<keyword evidence="1" id="KW-0808">Transferase</keyword>
<accession>A0ABT7NGB9</accession>
<dbReference type="PANTHER" id="PTHR33799:SF1">
    <property type="entry name" value="PTS SYSTEM MANNOSE-SPECIFIC EIIAB COMPONENT-RELATED"/>
    <property type="match status" value="1"/>
</dbReference>
<dbReference type="PROSITE" id="PS51096">
    <property type="entry name" value="PTS_EIIA_TYPE_4"/>
    <property type="match status" value="1"/>
</dbReference>
<dbReference type="EMBL" id="JASZYV010000005">
    <property type="protein sequence ID" value="MDM0046880.1"/>
    <property type="molecule type" value="Genomic_DNA"/>
</dbReference>
<dbReference type="Proteomes" id="UP001174908">
    <property type="component" value="Unassembled WGS sequence"/>
</dbReference>
<feature type="domain" description="PTS EIIA type-4" evidence="2">
    <location>
        <begin position="1"/>
        <end position="126"/>
    </location>
</feature>
<proteinExistence type="predicted"/>
<evidence type="ECO:0000313" key="4">
    <source>
        <dbReference type="Proteomes" id="UP001174908"/>
    </source>
</evidence>
<gene>
    <name evidence="3" type="ORF">QTH91_20480</name>
</gene>
<evidence type="ECO:0000313" key="3">
    <source>
        <dbReference type="EMBL" id="MDM0046880.1"/>
    </source>
</evidence>
<dbReference type="PANTHER" id="PTHR33799">
    <property type="entry name" value="PTS PERMEASE-RELATED-RELATED"/>
    <property type="match status" value="1"/>
</dbReference>
<dbReference type="InterPro" id="IPR036662">
    <property type="entry name" value="PTS_EIIA_man-typ_sf"/>
</dbReference>
<evidence type="ECO:0000259" key="2">
    <source>
        <dbReference type="PROSITE" id="PS51096"/>
    </source>
</evidence>